<dbReference type="EMBL" id="JABGBO010000005">
    <property type="protein sequence ID" value="NOL49630.1"/>
    <property type="molecule type" value="Genomic_DNA"/>
</dbReference>
<proteinExistence type="predicted"/>
<dbReference type="GO" id="GO:0042168">
    <property type="term" value="P:heme metabolic process"/>
    <property type="evidence" value="ECO:0007669"/>
    <property type="project" value="InterPro"/>
</dbReference>
<comment type="pathway">
    <text evidence="3">Porphyrin-containing compound metabolism; protoheme biosynthesis.</text>
</comment>
<evidence type="ECO:0000256" key="3">
    <source>
        <dbReference type="ARBA" id="ARBA00004744"/>
    </source>
</evidence>
<name>A0A7Y4L9S7_9BURK</name>
<dbReference type="AlphaFoldDB" id="A0A7Y4L9S7"/>
<dbReference type="Pfam" id="PF07219">
    <property type="entry name" value="HemY_N"/>
    <property type="match status" value="1"/>
</dbReference>
<evidence type="ECO:0000313" key="13">
    <source>
        <dbReference type="Proteomes" id="UP000541421"/>
    </source>
</evidence>
<comment type="subcellular location">
    <subcellularLocation>
        <location evidence="2">Cell inner membrane</location>
        <topology evidence="2">Multi-pass membrane protein</topology>
    </subcellularLocation>
</comment>
<protein>
    <submittedName>
        <fullName evidence="12">Heme biosynthesis protein HemY</fullName>
    </submittedName>
</protein>
<dbReference type="GO" id="GO:0006779">
    <property type="term" value="P:porphyrin-containing compound biosynthetic process"/>
    <property type="evidence" value="ECO:0007669"/>
    <property type="project" value="UniProtKB-KW"/>
</dbReference>
<dbReference type="Proteomes" id="UP000541421">
    <property type="component" value="Unassembled WGS sequence"/>
</dbReference>
<keyword evidence="7 10" id="KW-1133">Transmembrane helix</keyword>
<organism evidence="12 13">
    <name type="scientific">Pelistega europaea</name>
    <dbReference type="NCBI Taxonomy" id="106147"/>
    <lineage>
        <taxon>Bacteria</taxon>
        <taxon>Pseudomonadati</taxon>
        <taxon>Pseudomonadota</taxon>
        <taxon>Betaproteobacteria</taxon>
        <taxon>Burkholderiales</taxon>
        <taxon>Alcaligenaceae</taxon>
        <taxon>Pelistega</taxon>
    </lineage>
</organism>
<keyword evidence="5" id="KW-0997">Cell inner membrane</keyword>
<accession>A0A7Y4L9S7</accession>
<keyword evidence="8 10" id="KW-0472">Membrane</keyword>
<keyword evidence="6 10" id="KW-0812">Transmembrane</keyword>
<dbReference type="NCBIfam" id="TIGR00540">
    <property type="entry name" value="TPR_hemY_coli"/>
    <property type="match status" value="1"/>
</dbReference>
<dbReference type="GO" id="GO:0005886">
    <property type="term" value="C:plasma membrane"/>
    <property type="evidence" value="ECO:0007669"/>
    <property type="project" value="UniProtKB-SubCell"/>
</dbReference>
<evidence type="ECO:0000256" key="1">
    <source>
        <dbReference type="ARBA" id="ARBA00002962"/>
    </source>
</evidence>
<sequence>MRAIIKLLILFGLAILAVFFLRNNTDVVMLITGDERRTMSLLTAILCLLVIFAVFYVVVRLIAKILSFPKAVSQWSDKRHTDKDILLLERGWIELLEGRSDKAEKNLLRLVDHTKDAKRQIVASLAAARAAHNLAHYDKRDALLKEARQKSQSTPQLEAAVATVQAELLLEQGNGQAALEHLAFVKTVDAKSTHVLQLFLRAYRQTGDTLKMFDVARQLLRKYALTQNEFHALVEHYGTIYMANASYQEATAFYQALSREEKAIADVALTIATRYDQLEEYRKSREALELALNRQLDSRLLAQYVKCPDSELNDRIHQVQQWLSVNENSAELLCVLGQLCLMAKLWGQAERYLTKSLHLQENAKVHALLGVLNDRQGRPQEAMQHWRLASGSSVITATDNSGVLAAADTSNDPEVPPDVKNLKKLDDHFLANKVETGRGIIDKKTDDEFFDSAPIPGIHANKE</sequence>
<dbReference type="InterPro" id="IPR005254">
    <property type="entry name" value="Heme_biosyn_assoc_TPR_pro"/>
</dbReference>
<comment type="caution">
    <text evidence="12">The sequence shown here is derived from an EMBL/GenBank/DDBJ whole genome shotgun (WGS) entry which is preliminary data.</text>
</comment>
<reference evidence="12 13" key="1">
    <citation type="submission" date="2020-05" db="EMBL/GenBank/DDBJ databases">
        <authorList>
            <person name="Niu N."/>
        </authorList>
    </citation>
    <scope>NUCLEOTIDE SEQUENCE [LARGE SCALE GENOMIC DNA]</scope>
    <source>
        <strain evidence="12 13">LMG10982</strain>
    </source>
</reference>
<dbReference type="UniPathway" id="UPA00252"/>
<keyword evidence="9" id="KW-0627">Porphyrin biosynthesis</keyword>
<evidence type="ECO:0000256" key="6">
    <source>
        <dbReference type="ARBA" id="ARBA00022692"/>
    </source>
</evidence>
<evidence type="ECO:0000256" key="8">
    <source>
        <dbReference type="ARBA" id="ARBA00023136"/>
    </source>
</evidence>
<keyword evidence="4" id="KW-1003">Cell membrane</keyword>
<feature type="domain" description="HemY N-terminal" evidence="11">
    <location>
        <begin position="28"/>
        <end position="133"/>
    </location>
</feature>
<dbReference type="Gene3D" id="1.25.40.10">
    <property type="entry name" value="Tetratricopeptide repeat domain"/>
    <property type="match status" value="2"/>
</dbReference>
<evidence type="ECO:0000256" key="7">
    <source>
        <dbReference type="ARBA" id="ARBA00022989"/>
    </source>
</evidence>
<evidence type="ECO:0000256" key="9">
    <source>
        <dbReference type="ARBA" id="ARBA00023244"/>
    </source>
</evidence>
<dbReference type="SUPFAM" id="SSF48452">
    <property type="entry name" value="TPR-like"/>
    <property type="match status" value="1"/>
</dbReference>
<evidence type="ECO:0000259" key="11">
    <source>
        <dbReference type="Pfam" id="PF07219"/>
    </source>
</evidence>
<comment type="function">
    <text evidence="1">Involved in a late step of protoheme IX synthesis.</text>
</comment>
<dbReference type="RefSeq" id="WP_171588612.1">
    <property type="nucleotide sequence ID" value="NZ_JABGBO010000005.1"/>
</dbReference>
<evidence type="ECO:0000313" key="12">
    <source>
        <dbReference type="EMBL" id="NOL49630.1"/>
    </source>
</evidence>
<dbReference type="InterPro" id="IPR011990">
    <property type="entry name" value="TPR-like_helical_dom_sf"/>
</dbReference>
<evidence type="ECO:0000256" key="4">
    <source>
        <dbReference type="ARBA" id="ARBA00022475"/>
    </source>
</evidence>
<evidence type="ECO:0000256" key="10">
    <source>
        <dbReference type="SAM" id="Phobius"/>
    </source>
</evidence>
<feature type="transmembrane region" description="Helical" evidence="10">
    <location>
        <begin position="41"/>
        <end position="63"/>
    </location>
</feature>
<evidence type="ECO:0000256" key="5">
    <source>
        <dbReference type="ARBA" id="ARBA00022519"/>
    </source>
</evidence>
<dbReference type="InterPro" id="IPR010817">
    <property type="entry name" value="HemY_N"/>
</dbReference>
<evidence type="ECO:0000256" key="2">
    <source>
        <dbReference type="ARBA" id="ARBA00004429"/>
    </source>
</evidence>
<gene>
    <name evidence="12" type="ORF">HKX40_05715</name>
</gene>
<keyword evidence="13" id="KW-1185">Reference proteome</keyword>